<keyword evidence="3" id="KW-1185">Reference proteome</keyword>
<evidence type="ECO:0000313" key="3">
    <source>
        <dbReference type="Proteomes" id="UP001163823"/>
    </source>
</evidence>
<reference evidence="2 3" key="1">
    <citation type="journal article" date="2023" name="Science">
        <title>Elucidation of the pathway for biosynthesis of saponin adjuvants from the soapbark tree.</title>
        <authorList>
            <person name="Reed J."/>
            <person name="Orme A."/>
            <person name="El-Demerdash A."/>
            <person name="Owen C."/>
            <person name="Martin L.B.B."/>
            <person name="Misra R.C."/>
            <person name="Kikuchi S."/>
            <person name="Rejzek M."/>
            <person name="Martin A.C."/>
            <person name="Harkess A."/>
            <person name="Leebens-Mack J."/>
            <person name="Louveau T."/>
            <person name="Stephenson M.J."/>
            <person name="Osbourn A."/>
        </authorList>
    </citation>
    <scope>NUCLEOTIDE SEQUENCE [LARGE SCALE GENOMIC DNA]</scope>
    <source>
        <strain evidence="2">S10</strain>
    </source>
</reference>
<organism evidence="2 3">
    <name type="scientific">Quillaja saponaria</name>
    <name type="common">Soap bark tree</name>
    <dbReference type="NCBI Taxonomy" id="32244"/>
    <lineage>
        <taxon>Eukaryota</taxon>
        <taxon>Viridiplantae</taxon>
        <taxon>Streptophyta</taxon>
        <taxon>Embryophyta</taxon>
        <taxon>Tracheophyta</taxon>
        <taxon>Spermatophyta</taxon>
        <taxon>Magnoliopsida</taxon>
        <taxon>eudicotyledons</taxon>
        <taxon>Gunneridae</taxon>
        <taxon>Pentapetalae</taxon>
        <taxon>rosids</taxon>
        <taxon>fabids</taxon>
        <taxon>Fabales</taxon>
        <taxon>Quillajaceae</taxon>
        <taxon>Quillaja</taxon>
    </lineage>
</organism>
<dbReference type="Proteomes" id="UP001163823">
    <property type="component" value="Chromosome 1"/>
</dbReference>
<name>A0AAD7QIL5_QUISA</name>
<comment type="caution">
    <text evidence="2">The sequence shown here is derived from an EMBL/GenBank/DDBJ whole genome shotgun (WGS) entry which is preliminary data.</text>
</comment>
<dbReference type="AlphaFoldDB" id="A0AAD7QIL5"/>
<proteinExistence type="predicted"/>
<feature type="compositionally biased region" description="Low complexity" evidence="1">
    <location>
        <begin position="1"/>
        <end position="26"/>
    </location>
</feature>
<dbReference type="KEGG" id="qsa:O6P43_001298"/>
<accession>A0AAD7QIL5</accession>
<protein>
    <submittedName>
        <fullName evidence="2">Uncharacterized protein</fullName>
    </submittedName>
</protein>
<gene>
    <name evidence="2" type="ORF">O6P43_001298</name>
</gene>
<evidence type="ECO:0000256" key="1">
    <source>
        <dbReference type="SAM" id="MobiDB-lite"/>
    </source>
</evidence>
<sequence length="71" mass="7131">MASGGISSSTKIVSSSTTIVSASTKSGSNDSGCIKPSTELEMTIPIVGIIIIETVESTHACFAGKQADSPI</sequence>
<feature type="region of interest" description="Disordered" evidence="1">
    <location>
        <begin position="1"/>
        <end position="36"/>
    </location>
</feature>
<evidence type="ECO:0000313" key="2">
    <source>
        <dbReference type="EMBL" id="KAJ7982142.1"/>
    </source>
</evidence>
<dbReference type="EMBL" id="JARAOO010000001">
    <property type="protein sequence ID" value="KAJ7982142.1"/>
    <property type="molecule type" value="Genomic_DNA"/>
</dbReference>